<protein>
    <submittedName>
        <fullName evidence="1">Uncharacterized protein</fullName>
    </submittedName>
</protein>
<dbReference type="AlphaFoldDB" id="A0A1L3NL21"/>
<evidence type="ECO:0000313" key="2">
    <source>
        <dbReference type="Proteomes" id="UP000182204"/>
    </source>
</evidence>
<accession>A0A1L3NL21</accession>
<sequence>MQLRGEWILTNDFEVLVQRKKGNKRLGQNINISKYIIDINIDRRSGTNINECKLVCDGIAYGDNIFVRKSLTNSDGNIVTDPMDKIQVYINNEIQFTGWVVNYTINSDTQRVELTVHDNCVLLKRGLNVHPRPNIKYSEIYNTTLIIMLAGIVGLTINIDRDVMAKAKYIDEYVIENGQNIYDAIVELASSLDAIIHASKDGSINVIPAYLDYTSGFDFDYTEIKHITSAATTINSSILKPTILVKNDADENHKKVWSFTDKEMLEYLNGWDDTEIIDSSLAINKETASNIAHERLCTMWRSATNLDILIAEGNENMNIDKVIRATIDNNTDVYRVIGMTTVFNESEGYIDKLTLECIHPHVIEYLGDMIDCQGIRDEIVKQAMKYLNIPFHPNMYYRQDLKEWGMRDEALITHTLIDIGLRSPEELTTSQSNIKNNWCIPIGKDQLKAGDIITWKHDLSEMGFYIGNNRIIEVWGSVIPNMTPTSMKYRGYYVKVIKFPNFGIPECWRLKELKDCG</sequence>
<dbReference type="SUPFAM" id="SSF54001">
    <property type="entry name" value="Cysteine proteinases"/>
    <property type="match status" value="1"/>
</dbReference>
<dbReference type="Gene3D" id="3.90.1720.10">
    <property type="entry name" value="endopeptidase domain like (from Nostoc punctiforme)"/>
    <property type="match status" value="1"/>
</dbReference>
<dbReference type="RefSeq" id="WP_236906878.1">
    <property type="nucleotide sequence ID" value="NZ_CP013243.1"/>
</dbReference>
<reference evidence="1 2" key="1">
    <citation type="submission" date="2015-11" db="EMBL/GenBank/DDBJ databases">
        <authorList>
            <person name="Hill K.K."/>
            <person name="Shirey T.B."/>
            <person name="Raphael B."/>
            <person name="Daligault H.E."/>
            <person name="Davenport K.W."/>
            <person name="Bruce D.C."/>
            <person name="Foley B.T."/>
            <person name="Johnson S.L."/>
        </authorList>
    </citation>
    <scope>NUCLEOTIDE SEQUENCE [LARGE SCALE GENOMIC DNA]</scope>
    <source>
        <strain evidence="1 2">CDC_1632</strain>
    </source>
</reference>
<dbReference type="EMBL" id="CP013243">
    <property type="protein sequence ID" value="APH16774.1"/>
    <property type="molecule type" value="Genomic_DNA"/>
</dbReference>
<organism evidence="1 2">
    <name type="scientific">Clostridium sporogenes</name>
    <dbReference type="NCBI Taxonomy" id="1509"/>
    <lineage>
        <taxon>Bacteria</taxon>
        <taxon>Bacillati</taxon>
        <taxon>Bacillota</taxon>
        <taxon>Clostridia</taxon>
        <taxon>Eubacteriales</taxon>
        <taxon>Clostridiaceae</taxon>
        <taxon>Clostridium</taxon>
    </lineage>
</organism>
<evidence type="ECO:0000313" key="1">
    <source>
        <dbReference type="EMBL" id="APH16774.1"/>
    </source>
</evidence>
<gene>
    <name evidence="1" type="ORF">NPD5_2901</name>
</gene>
<proteinExistence type="predicted"/>
<dbReference type="InterPro" id="IPR038765">
    <property type="entry name" value="Papain-like_cys_pep_sf"/>
</dbReference>
<dbReference type="Proteomes" id="UP000182204">
    <property type="component" value="Chromosome"/>
</dbReference>
<name>A0A1L3NL21_CLOSG</name>
<dbReference type="SUPFAM" id="SSF69279">
    <property type="entry name" value="Phage tail proteins"/>
    <property type="match status" value="1"/>
</dbReference>